<evidence type="ECO:0000313" key="18">
    <source>
        <dbReference type="Proteomes" id="UP000585638"/>
    </source>
</evidence>
<feature type="binding site" description="axial binding residue" evidence="14">
    <location>
        <position position="411"/>
    </location>
    <ligand>
        <name>heme</name>
        <dbReference type="ChEBI" id="CHEBI:30413"/>
    </ligand>
    <ligandPart>
        <name>Fe</name>
        <dbReference type="ChEBI" id="CHEBI:18248"/>
    </ligandPart>
</feature>
<dbReference type="Pfam" id="PF00667">
    <property type="entry name" value="FAD_binding_1"/>
    <property type="match status" value="1"/>
</dbReference>
<keyword evidence="5 13" id="KW-0288">FMN</keyword>
<dbReference type="GO" id="GO:0003958">
    <property type="term" value="F:NADPH-hemoprotein reductase activity"/>
    <property type="evidence" value="ECO:0007669"/>
    <property type="project" value="UniProtKB-UniRule"/>
</dbReference>
<dbReference type="InterPro" id="IPR001094">
    <property type="entry name" value="Flavdoxin-like"/>
</dbReference>
<dbReference type="GO" id="GO:0010181">
    <property type="term" value="F:FMN binding"/>
    <property type="evidence" value="ECO:0007669"/>
    <property type="project" value="UniProtKB-UniRule"/>
</dbReference>
<dbReference type="Pfam" id="PF00258">
    <property type="entry name" value="Flavodoxin_1"/>
    <property type="match status" value="1"/>
</dbReference>
<sequence>MTTSMDTTGLPHPANRIPVVGDVVGMSPSTPIQDAMRQSRELGPIFTRTFFGNDVVFVSGADLVAEVADEDRFAKHVAPSLARIRAIAGDGLFTAFNDEPNWQKAHDILLPAFSLQSMRGYHPAMLQVANRLIASWDSHIGRRPVEVADDMTRLTLDTIGLTGFAFDFESFKRPDPHPFVQALVRGLAHAQAKSRELPWIGPILNKGADEQFAKDARYLAEVVDDVIRRRKESGDDSTDDLLGLMLNAPHPTEGTVLDDTNIRNQVITFLIAGHETTSGALSFALYYLVKNPAVLARAQAEVDALWGDQDSPQPTYEEVGKLRYVRQVLNEALRMWPTAAAFSREAIVDTTIGGHPIKKGQWVVVLAPMLHRDKVWGDNVEAFDPSRFDPEREKARPVHAFKPFGTGERACIGRQFALHEATLLLGMIIHRYRLLDTFNYDLKIKETLTLKPTGFRLDLARRVERVQVTQGSATRETAKAAGRARQGTTLTVLHGSNLGTCRAMARQLADEGEDRGFTAVAAPLDEFTGKLPSDGPVVVVAASYNGKPTDDAAKFVAWLDSASDDLSAVSYAVLGVGDRNWAATYQHVPTRIDARLAALGATRLVQRCEADASGDLTGDIESWSDLLWTELLARYGDPDAEPVVTDASDRLYDVRVITGPVTAALDARYEVVPMTVLANDELVDVDNPLGRSKRHLRIQLPPDVTYRTGDHLTVVPDNPSDLVDRVAARFGLDLDLVVSINPRQKTRRAVPLDRPVTIRQLLTHFVELQNPATPAQIKVLADGNPCPPEKAALEALTETDLSLLELLEQNPACQLAPEDFLEMLSPIQARHYSISSSALARPGEVELIVGVVSGPSRTGSGTYHGVSSYYLSRLAAGDQLRARVDPVREAFRAPEDTTVPVIMVSAGTGLAPFRGFIGDRASQSAAGKPLGPGLCYFGIRHPDVDYLHRAELEAAEKDGVISMRPAFSRAEVDGVKYVQDRIAADGDEIWAALEAGGSVYVCGDGKGMAPAVREAFKSIHRAHGTGDDQAWLDGLIAEDRYVEDVWAG</sequence>
<dbReference type="InterPro" id="IPR023206">
    <property type="entry name" value="Bifunctional_P450_P450_red"/>
</dbReference>
<keyword evidence="3 13" id="KW-0349">Heme</keyword>
<evidence type="ECO:0000259" key="15">
    <source>
        <dbReference type="PROSITE" id="PS50902"/>
    </source>
</evidence>
<keyword evidence="4 13" id="KW-0285">Flavoprotein</keyword>
<dbReference type="PROSITE" id="PS50902">
    <property type="entry name" value="FLAVODOXIN_LIKE"/>
    <property type="match status" value="1"/>
</dbReference>
<proteinExistence type="inferred from homology"/>
<comment type="similarity">
    <text evidence="1 13">In the N-terminal section; belongs to the cytochrome P450 family.</text>
</comment>
<evidence type="ECO:0000256" key="10">
    <source>
        <dbReference type="ARBA" id="ARBA00023004"/>
    </source>
</evidence>
<dbReference type="InterPro" id="IPR001709">
    <property type="entry name" value="Flavoprot_Pyr_Nucl_cyt_Rdtase"/>
</dbReference>
<dbReference type="InterPro" id="IPR029039">
    <property type="entry name" value="Flavoprotein-like_sf"/>
</dbReference>
<dbReference type="FunFam" id="1.10.630.10:FF:000040">
    <property type="entry name" value="Bifunctional cytochrome P450/NADPH--P450 reductase"/>
    <property type="match status" value="1"/>
</dbReference>
<evidence type="ECO:0000256" key="9">
    <source>
        <dbReference type="ARBA" id="ARBA00023002"/>
    </source>
</evidence>
<gene>
    <name evidence="17" type="ORF">BJ998_003228</name>
</gene>
<comment type="cofactor">
    <cofactor evidence="13">
        <name>FAD</name>
        <dbReference type="ChEBI" id="CHEBI:57692"/>
    </cofactor>
    <cofactor evidence="13">
        <name>FMN</name>
        <dbReference type="ChEBI" id="CHEBI:58210"/>
    </cofactor>
</comment>
<dbReference type="AlphaFoldDB" id="A0A7W9KGI8"/>
<dbReference type="RefSeq" id="WP_221338029.1">
    <property type="nucleotide sequence ID" value="NZ_BAAAWY010000007.1"/>
</dbReference>
<dbReference type="SUPFAM" id="SSF48264">
    <property type="entry name" value="Cytochrome P450"/>
    <property type="match status" value="1"/>
</dbReference>
<dbReference type="PROSITE" id="PS51384">
    <property type="entry name" value="FAD_FR"/>
    <property type="match status" value="1"/>
</dbReference>
<keyword evidence="8 13" id="KW-0521">NADP</keyword>
<comment type="cofactor">
    <cofactor evidence="13 14">
        <name>heme</name>
        <dbReference type="ChEBI" id="CHEBI:30413"/>
    </cofactor>
</comment>
<feature type="domain" description="Flavodoxin-like" evidence="15">
    <location>
        <begin position="490"/>
        <end position="628"/>
    </location>
</feature>
<dbReference type="EMBL" id="JACHIR010000001">
    <property type="protein sequence ID" value="MBB5892032.1"/>
    <property type="molecule type" value="Genomic_DNA"/>
</dbReference>
<keyword evidence="2 13" id="KW-0813">Transport</keyword>
<name>A0A7W9KGI8_9PSEU</name>
<dbReference type="InterPro" id="IPR001128">
    <property type="entry name" value="Cyt_P450"/>
</dbReference>
<keyword evidence="11 13" id="KW-0503">Monooxygenase</keyword>
<dbReference type="InterPro" id="IPR039261">
    <property type="entry name" value="FNR_nucleotide-bd"/>
</dbReference>
<dbReference type="InterPro" id="IPR017972">
    <property type="entry name" value="Cyt_P450_CS"/>
</dbReference>
<comment type="catalytic activity">
    <reaction evidence="12 13">
        <text>2 oxidized [cytochrome P450] + NADPH = 2 reduced [cytochrome P450] + NADP(+) + H(+)</text>
        <dbReference type="Rhea" id="RHEA:24040"/>
        <dbReference type="Rhea" id="RHEA-COMP:14627"/>
        <dbReference type="Rhea" id="RHEA-COMP:14628"/>
        <dbReference type="ChEBI" id="CHEBI:15378"/>
        <dbReference type="ChEBI" id="CHEBI:55376"/>
        <dbReference type="ChEBI" id="CHEBI:57783"/>
        <dbReference type="ChEBI" id="CHEBI:58349"/>
        <dbReference type="ChEBI" id="CHEBI:60344"/>
        <dbReference type="EC" id="1.6.2.4"/>
    </reaction>
</comment>
<dbReference type="Pfam" id="PF00175">
    <property type="entry name" value="NAD_binding_1"/>
    <property type="match status" value="1"/>
</dbReference>
<dbReference type="GO" id="GO:0020037">
    <property type="term" value="F:heme binding"/>
    <property type="evidence" value="ECO:0007669"/>
    <property type="project" value="UniProtKB-UniRule"/>
</dbReference>
<reference evidence="17 18" key="1">
    <citation type="submission" date="2020-08" db="EMBL/GenBank/DDBJ databases">
        <title>Sequencing the genomes of 1000 actinobacteria strains.</title>
        <authorList>
            <person name="Klenk H.-P."/>
        </authorList>
    </citation>
    <scope>NUCLEOTIDE SEQUENCE [LARGE SCALE GENOMIC DNA]</scope>
    <source>
        <strain evidence="17 18">DSM 43851</strain>
    </source>
</reference>
<evidence type="ECO:0000256" key="11">
    <source>
        <dbReference type="ARBA" id="ARBA00023033"/>
    </source>
</evidence>
<dbReference type="InterPro" id="IPR017938">
    <property type="entry name" value="Riboflavin_synthase-like_b-brl"/>
</dbReference>
<dbReference type="PANTHER" id="PTHR19384">
    <property type="entry name" value="NITRIC OXIDE SYNTHASE-RELATED"/>
    <property type="match status" value="1"/>
</dbReference>
<keyword evidence="18" id="KW-1185">Reference proteome</keyword>
<dbReference type="SUPFAM" id="SSF52218">
    <property type="entry name" value="Flavoproteins"/>
    <property type="match status" value="1"/>
</dbReference>
<dbReference type="Pfam" id="PF00067">
    <property type="entry name" value="p450"/>
    <property type="match status" value="1"/>
</dbReference>
<dbReference type="Gene3D" id="3.40.50.360">
    <property type="match status" value="1"/>
</dbReference>
<dbReference type="PROSITE" id="PS00086">
    <property type="entry name" value="CYTOCHROME_P450"/>
    <property type="match status" value="1"/>
</dbReference>
<dbReference type="InterPro" id="IPR008254">
    <property type="entry name" value="Flavodoxin/NO_synth"/>
</dbReference>
<dbReference type="CDD" id="cd06206">
    <property type="entry name" value="bifunctional_CYPOR"/>
    <property type="match status" value="1"/>
</dbReference>
<evidence type="ECO:0000256" key="14">
    <source>
        <dbReference type="PIRSR" id="PIRSR000209-1"/>
    </source>
</evidence>
<dbReference type="Gene3D" id="2.40.30.10">
    <property type="entry name" value="Translation factors"/>
    <property type="match status" value="1"/>
</dbReference>
<evidence type="ECO:0000256" key="7">
    <source>
        <dbReference type="ARBA" id="ARBA00022827"/>
    </source>
</evidence>
<dbReference type="GO" id="GO:0050660">
    <property type="term" value="F:flavin adenine dinucleotide binding"/>
    <property type="evidence" value="ECO:0007669"/>
    <property type="project" value="TreeGrafter"/>
</dbReference>
<dbReference type="SUPFAM" id="SSF63380">
    <property type="entry name" value="Riboflavin synthase domain-like"/>
    <property type="match status" value="1"/>
</dbReference>
<dbReference type="CDD" id="cd11068">
    <property type="entry name" value="CYP120A1"/>
    <property type="match status" value="1"/>
</dbReference>
<evidence type="ECO:0000256" key="1">
    <source>
        <dbReference type="ARBA" id="ARBA00010018"/>
    </source>
</evidence>
<dbReference type="EC" id="1.6.2.4" evidence="13"/>
<feature type="domain" description="FAD-binding FR-type" evidence="16">
    <location>
        <begin position="669"/>
        <end position="894"/>
    </location>
</feature>
<dbReference type="GO" id="GO:0005829">
    <property type="term" value="C:cytosol"/>
    <property type="evidence" value="ECO:0007669"/>
    <property type="project" value="TreeGrafter"/>
</dbReference>
<evidence type="ECO:0000256" key="2">
    <source>
        <dbReference type="ARBA" id="ARBA00022448"/>
    </source>
</evidence>
<keyword evidence="6 13" id="KW-0479">Metal-binding</keyword>
<evidence type="ECO:0000256" key="8">
    <source>
        <dbReference type="ARBA" id="ARBA00022857"/>
    </source>
</evidence>
<dbReference type="GO" id="GO:0070330">
    <property type="term" value="F:aromatase activity"/>
    <property type="evidence" value="ECO:0007669"/>
    <property type="project" value="UniProtKB-UniRule"/>
</dbReference>
<dbReference type="InterPro" id="IPR001433">
    <property type="entry name" value="OxRdtase_FAD/NAD-bd"/>
</dbReference>
<dbReference type="PIRSF" id="PIRSF000209">
    <property type="entry name" value="Bifunctional_P450_P450R"/>
    <property type="match status" value="1"/>
</dbReference>
<keyword evidence="7 13" id="KW-0274">FAD</keyword>
<evidence type="ECO:0000259" key="16">
    <source>
        <dbReference type="PROSITE" id="PS51384"/>
    </source>
</evidence>
<accession>A0A7W9KGI8</accession>
<dbReference type="InterPro" id="IPR036396">
    <property type="entry name" value="Cyt_P450_sf"/>
</dbReference>
<evidence type="ECO:0000256" key="6">
    <source>
        <dbReference type="ARBA" id="ARBA00022723"/>
    </source>
</evidence>
<keyword evidence="9 13" id="KW-0560">Oxidoreductase</keyword>
<dbReference type="SUPFAM" id="SSF52343">
    <property type="entry name" value="Ferredoxin reductase-like, C-terminal NADP-linked domain"/>
    <property type="match status" value="1"/>
</dbReference>
<dbReference type="Gene3D" id="1.10.630.10">
    <property type="entry name" value="Cytochrome P450"/>
    <property type="match status" value="1"/>
</dbReference>
<evidence type="ECO:0000256" key="12">
    <source>
        <dbReference type="ARBA" id="ARBA00049342"/>
    </source>
</evidence>
<evidence type="ECO:0000313" key="17">
    <source>
        <dbReference type="EMBL" id="MBB5892032.1"/>
    </source>
</evidence>
<dbReference type="InterPro" id="IPR003097">
    <property type="entry name" value="CysJ-like_FAD-binding"/>
</dbReference>
<comment type="caution">
    <text evidence="17">The sequence shown here is derived from an EMBL/GenBank/DDBJ whole genome shotgun (WGS) entry which is preliminary data.</text>
</comment>
<dbReference type="PANTHER" id="PTHR19384:SF17">
    <property type="entry name" value="NADPH--CYTOCHROME P450 REDUCTASE"/>
    <property type="match status" value="1"/>
</dbReference>
<dbReference type="Gene3D" id="3.40.50.80">
    <property type="entry name" value="Nucleotide-binding domain of ferredoxin-NADP reductase (FNR) module"/>
    <property type="match status" value="1"/>
</dbReference>
<keyword evidence="13" id="KW-0249">Electron transport</keyword>
<evidence type="ECO:0000256" key="4">
    <source>
        <dbReference type="ARBA" id="ARBA00022630"/>
    </source>
</evidence>
<keyword evidence="10 13" id="KW-0408">Iron</keyword>
<comment type="catalytic activity">
    <reaction evidence="13">
        <text>an organic molecule + reduced [NADPH--hemoprotein reductase] + O2 = an alcohol + oxidized [NADPH--hemoprotein reductase] + H2O + H(+)</text>
        <dbReference type="Rhea" id="RHEA:17149"/>
        <dbReference type="Rhea" id="RHEA-COMP:11964"/>
        <dbReference type="Rhea" id="RHEA-COMP:11965"/>
        <dbReference type="ChEBI" id="CHEBI:15377"/>
        <dbReference type="ChEBI" id="CHEBI:15378"/>
        <dbReference type="ChEBI" id="CHEBI:15379"/>
        <dbReference type="ChEBI" id="CHEBI:30879"/>
        <dbReference type="ChEBI" id="CHEBI:57618"/>
        <dbReference type="ChEBI" id="CHEBI:58210"/>
        <dbReference type="ChEBI" id="CHEBI:142491"/>
        <dbReference type="EC" id="1.14.14.1"/>
    </reaction>
</comment>
<organism evidence="17 18">
    <name type="scientific">Kutzneria kofuensis</name>
    <dbReference type="NCBI Taxonomy" id="103725"/>
    <lineage>
        <taxon>Bacteria</taxon>
        <taxon>Bacillati</taxon>
        <taxon>Actinomycetota</taxon>
        <taxon>Actinomycetes</taxon>
        <taxon>Pseudonocardiales</taxon>
        <taxon>Pseudonocardiaceae</taxon>
        <taxon>Kutzneria</taxon>
    </lineage>
</organism>
<dbReference type="EC" id="1.14.14.1" evidence="13"/>
<dbReference type="InterPro" id="IPR023173">
    <property type="entry name" value="NADPH_Cyt_P450_Rdtase_alpha"/>
</dbReference>
<dbReference type="PRINTS" id="PR00371">
    <property type="entry name" value="FPNCR"/>
</dbReference>
<dbReference type="GO" id="GO:0005506">
    <property type="term" value="F:iron ion binding"/>
    <property type="evidence" value="ECO:0007669"/>
    <property type="project" value="UniProtKB-UniRule"/>
</dbReference>
<dbReference type="Proteomes" id="UP000585638">
    <property type="component" value="Unassembled WGS sequence"/>
</dbReference>
<evidence type="ECO:0000256" key="13">
    <source>
        <dbReference type="PIRNR" id="PIRNR000209"/>
    </source>
</evidence>
<evidence type="ECO:0000256" key="3">
    <source>
        <dbReference type="ARBA" id="ARBA00022617"/>
    </source>
</evidence>
<protein>
    <recommendedName>
        <fullName evidence="13">Bifunctional cytochrome P450/NADPH--P450 reductase</fullName>
    </recommendedName>
    <domain>
        <recommendedName>
            <fullName evidence="13">Cytochrome P450</fullName>
            <ecNumber evidence="13">1.14.14.1</ecNumber>
        </recommendedName>
    </domain>
    <domain>
        <recommendedName>
            <fullName evidence="13">NADPH--cytochrome P450 reductase</fullName>
            <ecNumber evidence="13">1.6.2.4</ecNumber>
        </recommendedName>
    </domain>
</protein>
<evidence type="ECO:0000256" key="5">
    <source>
        <dbReference type="ARBA" id="ARBA00022643"/>
    </source>
</evidence>
<dbReference type="InterPro" id="IPR017927">
    <property type="entry name" value="FAD-bd_FR_type"/>
</dbReference>
<dbReference type="PRINTS" id="PR00369">
    <property type="entry name" value="FLAVODOXIN"/>
</dbReference>
<dbReference type="Gene3D" id="1.20.990.10">
    <property type="entry name" value="NADPH-cytochrome p450 Reductase, Chain A, domain 3"/>
    <property type="match status" value="1"/>
</dbReference>